<feature type="region of interest" description="Disordered" evidence="1">
    <location>
        <begin position="32"/>
        <end position="72"/>
    </location>
</feature>
<evidence type="ECO:0000313" key="3">
    <source>
        <dbReference type="EMBL" id="PRY55676.1"/>
    </source>
</evidence>
<dbReference type="PROSITE" id="PS51257">
    <property type="entry name" value="PROKAR_LIPOPROTEIN"/>
    <property type="match status" value="1"/>
</dbReference>
<evidence type="ECO:0000313" key="4">
    <source>
        <dbReference type="Proteomes" id="UP000237822"/>
    </source>
</evidence>
<protein>
    <recommendedName>
        <fullName evidence="5">Lipoprotein</fullName>
    </recommendedName>
</protein>
<evidence type="ECO:0000256" key="1">
    <source>
        <dbReference type="SAM" id="MobiDB-lite"/>
    </source>
</evidence>
<dbReference type="OrthoDB" id="5148907at2"/>
<dbReference type="EMBL" id="PVTI01000022">
    <property type="protein sequence ID" value="PRY55676.1"/>
    <property type="molecule type" value="Genomic_DNA"/>
</dbReference>
<sequence length="226" mass="23059">MRTFPSGPVRSTSRYAVPLAFAVGLLSACGSGDPATPSSSLTTEASTDSVAPTASGTPTAGPSMPGSGRARPMTMTGRVVSLEGGCTVFKDDRTATQYILVGETKGLSAGTAYTVEGVTIDTPDANCPQALPFQVRKATMTEYPEDLTPVPSGGPAAVPVTLRGTVAAGVEDGCRVLTSDQGVFVLVGKVSVPDGQVEVTGVRRDDVATTCQQGPAFEVTSARKTR</sequence>
<name>A0A2T0UCK7_9MICO</name>
<gene>
    <name evidence="3" type="ORF">BCF74_12260</name>
</gene>
<accession>A0A2T0UCK7</accession>
<feature type="chain" id="PRO_5015504513" description="Lipoprotein" evidence="2">
    <location>
        <begin position="23"/>
        <end position="226"/>
    </location>
</feature>
<organism evidence="3 4">
    <name type="scientific">Knoellia remsis</name>
    <dbReference type="NCBI Taxonomy" id="407159"/>
    <lineage>
        <taxon>Bacteria</taxon>
        <taxon>Bacillati</taxon>
        <taxon>Actinomycetota</taxon>
        <taxon>Actinomycetes</taxon>
        <taxon>Micrococcales</taxon>
        <taxon>Intrasporangiaceae</taxon>
        <taxon>Knoellia</taxon>
    </lineage>
</organism>
<keyword evidence="4" id="KW-1185">Reference proteome</keyword>
<evidence type="ECO:0008006" key="5">
    <source>
        <dbReference type="Google" id="ProtNLM"/>
    </source>
</evidence>
<proteinExistence type="predicted"/>
<dbReference type="Proteomes" id="UP000237822">
    <property type="component" value="Unassembled WGS sequence"/>
</dbReference>
<reference evidence="3 4" key="1">
    <citation type="submission" date="2018-03" db="EMBL/GenBank/DDBJ databases">
        <title>Genomic Encyclopedia of Archaeal and Bacterial Type Strains, Phase II (KMG-II): from individual species to whole genera.</title>
        <authorList>
            <person name="Goeker M."/>
        </authorList>
    </citation>
    <scope>NUCLEOTIDE SEQUENCE [LARGE SCALE GENOMIC DNA]</scope>
    <source>
        <strain evidence="3 4">ATCC BAA-1496</strain>
    </source>
</reference>
<dbReference type="RefSeq" id="WP_146132964.1">
    <property type="nucleotide sequence ID" value="NZ_PVTI01000022.1"/>
</dbReference>
<feature type="signal peptide" evidence="2">
    <location>
        <begin position="1"/>
        <end position="22"/>
    </location>
</feature>
<comment type="caution">
    <text evidence="3">The sequence shown here is derived from an EMBL/GenBank/DDBJ whole genome shotgun (WGS) entry which is preliminary data.</text>
</comment>
<dbReference type="AlphaFoldDB" id="A0A2T0UCK7"/>
<feature type="compositionally biased region" description="Polar residues" evidence="1">
    <location>
        <begin position="36"/>
        <end position="60"/>
    </location>
</feature>
<evidence type="ECO:0000256" key="2">
    <source>
        <dbReference type="SAM" id="SignalP"/>
    </source>
</evidence>
<keyword evidence="2" id="KW-0732">Signal</keyword>